<evidence type="ECO:0000313" key="10">
    <source>
        <dbReference type="Proteomes" id="UP000199137"/>
    </source>
</evidence>
<dbReference type="PANTHER" id="PTHR43124">
    <property type="entry name" value="PURINE EFFLUX PUMP PBUE"/>
    <property type="match status" value="1"/>
</dbReference>
<evidence type="ECO:0000256" key="6">
    <source>
        <dbReference type="SAM" id="Phobius"/>
    </source>
</evidence>
<dbReference type="InterPro" id="IPR005829">
    <property type="entry name" value="Sugar_transporter_CS"/>
</dbReference>
<dbReference type="Proteomes" id="UP000470404">
    <property type="component" value="Unassembled WGS sequence"/>
</dbReference>
<dbReference type="PROSITE" id="PS00216">
    <property type="entry name" value="SUGAR_TRANSPORT_1"/>
    <property type="match status" value="1"/>
</dbReference>
<feature type="transmembrane region" description="Helical" evidence="6">
    <location>
        <begin position="178"/>
        <end position="198"/>
    </location>
</feature>
<feature type="transmembrane region" description="Helical" evidence="6">
    <location>
        <begin position="353"/>
        <end position="373"/>
    </location>
</feature>
<name>A0A1I5HRX8_9PSEU</name>
<dbReference type="EMBL" id="JAAGNC010000061">
    <property type="protein sequence ID" value="NEC55875.1"/>
    <property type="molecule type" value="Genomic_DNA"/>
</dbReference>
<feature type="transmembrane region" description="Helical" evidence="6">
    <location>
        <begin position="60"/>
        <end position="82"/>
    </location>
</feature>
<gene>
    <name evidence="8" type="ORF">G3I59_09815</name>
    <name evidence="9" type="ORF">SAMN05421854_10243</name>
</gene>
<feature type="transmembrane region" description="Helical" evidence="6">
    <location>
        <begin position="266"/>
        <end position="285"/>
    </location>
</feature>
<dbReference type="InterPro" id="IPR050189">
    <property type="entry name" value="MFS_Efflux_Transporters"/>
</dbReference>
<feature type="transmembrane region" description="Helical" evidence="6">
    <location>
        <begin position="228"/>
        <end position="246"/>
    </location>
</feature>
<evidence type="ECO:0000256" key="5">
    <source>
        <dbReference type="ARBA" id="ARBA00023136"/>
    </source>
</evidence>
<feature type="domain" description="Major facilitator superfamily (MFS) profile" evidence="7">
    <location>
        <begin position="24"/>
        <end position="408"/>
    </location>
</feature>
<dbReference type="Pfam" id="PF07690">
    <property type="entry name" value="MFS_1"/>
    <property type="match status" value="1"/>
</dbReference>
<feature type="transmembrane region" description="Helical" evidence="6">
    <location>
        <begin position="147"/>
        <end position="166"/>
    </location>
</feature>
<keyword evidence="3 6" id="KW-0812">Transmembrane</keyword>
<comment type="subcellular location">
    <subcellularLocation>
        <location evidence="1">Cell membrane</location>
        <topology evidence="1">Multi-pass membrane protein</topology>
    </subcellularLocation>
</comment>
<dbReference type="OrthoDB" id="9810492at2"/>
<dbReference type="InterPro" id="IPR011701">
    <property type="entry name" value="MFS"/>
</dbReference>
<dbReference type="InterPro" id="IPR036259">
    <property type="entry name" value="MFS_trans_sf"/>
</dbReference>
<dbReference type="GO" id="GO:0022857">
    <property type="term" value="F:transmembrane transporter activity"/>
    <property type="evidence" value="ECO:0007669"/>
    <property type="project" value="InterPro"/>
</dbReference>
<evidence type="ECO:0000313" key="8">
    <source>
        <dbReference type="EMBL" id="NEC55875.1"/>
    </source>
</evidence>
<dbReference type="PROSITE" id="PS50850">
    <property type="entry name" value="MFS"/>
    <property type="match status" value="1"/>
</dbReference>
<dbReference type="GO" id="GO:0005886">
    <property type="term" value="C:plasma membrane"/>
    <property type="evidence" value="ECO:0007669"/>
    <property type="project" value="UniProtKB-SubCell"/>
</dbReference>
<evidence type="ECO:0000256" key="1">
    <source>
        <dbReference type="ARBA" id="ARBA00004651"/>
    </source>
</evidence>
<evidence type="ECO:0000256" key="4">
    <source>
        <dbReference type="ARBA" id="ARBA00022989"/>
    </source>
</evidence>
<feature type="transmembrane region" description="Helical" evidence="6">
    <location>
        <begin position="379"/>
        <end position="402"/>
    </location>
</feature>
<dbReference type="STRING" id="112413.SAMN05421854_10243"/>
<feature type="transmembrane region" description="Helical" evidence="6">
    <location>
        <begin position="89"/>
        <end position="107"/>
    </location>
</feature>
<dbReference type="InterPro" id="IPR020846">
    <property type="entry name" value="MFS_dom"/>
</dbReference>
<protein>
    <submittedName>
        <fullName evidence="8">MFS transporter</fullName>
    </submittedName>
    <submittedName>
        <fullName evidence="9">Sugar phosphate permease</fullName>
    </submittedName>
</protein>
<evidence type="ECO:0000256" key="2">
    <source>
        <dbReference type="ARBA" id="ARBA00022475"/>
    </source>
</evidence>
<keyword evidence="4 6" id="KW-1133">Transmembrane helix</keyword>
<feature type="transmembrane region" description="Helical" evidence="6">
    <location>
        <begin position="318"/>
        <end position="341"/>
    </location>
</feature>
<evidence type="ECO:0000313" key="9">
    <source>
        <dbReference type="EMBL" id="SFO51084.1"/>
    </source>
</evidence>
<reference evidence="8 11" key="2">
    <citation type="submission" date="2020-01" db="EMBL/GenBank/DDBJ databases">
        <title>Insect and environment-associated Actinomycetes.</title>
        <authorList>
            <person name="Currrie C."/>
            <person name="Chevrette M."/>
            <person name="Carlson C."/>
            <person name="Stubbendieck R."/>
            <person name="Wendt-Pienkowski E."/>
        </authorList>
    </citation>
    <scope>NUCLEOTIDE SEQUENCE [LARGE SCALE GENOMIC DNA]</scope>
    <source>
        <strain evidence="8 11">SID8386</strain>
    </source>
</reference>
<dbReference type="SUPFAM" id="SSF103473">
    <property type="entry name" value="MFS general substrate transporter"/>
    <property type="match status" value="1"/>
</dbReference>
<dbReference type="RefSeq" id="WP_067580946.1">
    <property type="nucleotide sequence ID" value="NZ_FOWC01000002.1"/>
</dbReference>
<reference evidence="9 10" key="1">
    <citation type="submission" date="2016-10" db="EMBL/GenBank/DDBJ databases">
        <authorList>
            <person name="de Groot N.N."/>
        </authorList>
    </citation>
    <scope>NUCLEOTIDE SEQUENCE [LARGE SCALE GENOMIC DNA]</scope>
    <source>
        <strain evidence="9 10">DSM 44637</strain>
    </source>
</reference>
<organism evidence="9 10">
    <name type="scientific">Amycolatopsis rubida</name>
    <dbReference type="NCBI Taxonomy" id="112413"/>
    <lineage>
        <taxon>Bacteria</taxon>
        <taxon>Bacillati</taxon>
        <taxon>Actinomycetota</taxon>
        <taxon>Actinomycetes</taxon>
        <taxon>Pseudonocardiales</taxon>
        <taxon>Pseudonocardiaceae</taxon>
        <taxon>Amycolatopsis</taxon>
    </lineage>
</organism>
<dbReference type="EMBL" id="FOWC01000002">
    <property type="protein sequence ID" value="SFO51084.1"/>
    <property type="molecule type" value="Genomic_DNA"/>
</dbReference>
<proteinExistence type="predicted"/>
<dbReference type="Gene3D" id="1.20.1250.20">
    <property type="entry name" value="MFS general substrate transporter like domains"/>
    <property type="match status" value="1"/>
</dbReference>
<evidence type="ECO:0000259" key="7">
    <source>
        <dbReference type="PROSITE" id="PS50850"/>
    </source>
</evidence>
<dbReference type="Proteomes" id="UP000199137">
    <property type="component" value="Unassembled WGS sequence"/>
</dbReference>
<evidence type="ECO:0000256" key="3">
    <source>
        <dbReference type="ARBA" id="ARBA00022692"/>
    </source>
</evidence>
<dbReference type="AlphaFoldDB" id="A0A1I5HRX8"/>
<feature type="transmembrane region" description="Helical" evidence="6">
    <location>
        <begin position="119"/>
        <end position="140"/>
    </location>
</feature>
<accession>A0A1I5HRX8</accession>
<dbReference type="PANTHER" id="PTHR43124:SF3">
    <property type="entry name" value="CHLORAMPHENICOL EFFLUX PUMP RV0191"/>
    <property type="match status" value="1"/>
</dbReference>
<keyword evidence="11" id="KW-1185">Reference proteome</keyword>
<sequence>MTTPALAGTTRKSASPWTVRTLLVLLVLDLTYLVNAMDRQVFAILLPDIKQTYLLTGNQAGTLSTIFTLGMGLAGIPAGYLADRIGRKRVIVASLLLFSITCALQATAHGLVDLTAWRILSGVGEGAQNAALYAAVGAYFQRNRAVAIGSINAAFGLGAFAGPLWGGALLSSTGDWRVPLLVFGGLGLVILVVMLFTVPRSVTETGRQEAPRATPAASGEIRFFNRRVVCCAIATAAAGFAIYGYLGLYPTYLREAHGYSGGQLSVAAGMFGLGALTSVFCGMFADRLDQRLVNVAGFAAIAACGAGIFAFADAYPAQLVLSLVLGIAFTGIVYTNTNALMQRSVPAAKAGRASGLFVAAMYLPASVSGYFFAAVKSGLGWHAAGVIQLCAIPVAGLVAMAAMGKPRD</sequence>
<evidence type="ECO:0000313" key="11">
    <source>
        <dbReference type="Proteomes" id="UP000470404"/>
    </source>
</evidence>
<keyword evidence="5 6" id="KW-0472">Membrane</keyword>
<feature type="transmembrane region" description="Helical" evidence="6">
    <location>
        <begin position="292"/>
        <end position="312"/>
    </location>
</feature>
<keyword evidence="2" id="KW-1003">Cell membrane</keyword>